<proteinExistence type="predicted"/>
<evidence type="ECO:0008006" key="2">
    <source>
        <dbReference type="Google" id="ProtNLM"/>
    </source>
</evidence>
<dbReference type="Gene3D" id="1.25.40.10">
    <property type="entry name" value="Tetratricopeptide repeat domain"/>
    <property type="match status" value="1"/>
</dbReference>
<accession>A0A382YSQ6</accession>
<dbReference type="InterPro" id="IPR011990">
    <property type="entry name" value="TPR-like_helical_dom_sf"/>
</dbReference>
<protein>
    <recommendedName>
        <fullName evidence="2">MalT-like TPR region domain-containing protein</fullName>
    </recommendedName>
</protein>
<name>A0A382YSQ6_9ZZZZ</name>
<dbReference type="SUPFAM" id="SSF48452">
    <property type="entry name" value="TPR-like"/>
    <property type="match status" value="1"/>
</dbReference>
<reference evidence="1" key="1">
    <citation type="submission" date="2018-05" db="EMBL/GenBank/DDBJ databases">
        <authorList>
            <person name="Lanie J.A."/>
            <person name="Ng W.-L."/>
            <person name="Kazmierczak K.M."/>
            <person name="Andrzejewski T.M."/>
            <person name="Davidsen T.M."/>
            <person name="Wayne K.J."/>
            <person name="Tettelin H."/>
            <person name="Glass J.I."/>
            <person name="Rusch D."/>
            <person name="Podicherti R."/>
            <person name="Tsui H.-C.T."/>
            <person name="Winkler M.E."/>
        </authorList>
    </citation>
    <scope>NUCLEOTIDE SEQUENCE</scope>
</reference>
<sequence>DQCAEGDINWMVPRILLGKAHLQLGNLDEARQWLEFALKLAIDQNHEDPESEIRELLTEFVE</sequence>
<dbReference type="AlphaFoldDB" id="A0A382YSQ6"/>
<dbReference type="EMBL" id="UINC01178258">
    <property type="protein sequence ID" value="SVD86317.1"/>
    <property type="molecule type" value="Genomic_DNA"/>
</dbReference>
<feature type="non-terminal residue" evidence="1">
    <location>
        <position position="1"/>
    </location>
</feature>
<gene>
    <name evidence="1" type="ORF">METZ01_LOCUS439171</name>
</gene>
<organism evidence="1">
    <name type="scientific">marine metagenome</name>
    <dbReference type="NCBI Taxonomy" id="408172"/>
    <lineage>
        <taxon>unclassified sequences</taxon>
        <taxon>metagenomes</taxon>
        <taxon>ecological metagenomes</taxon>
    </lineage>
</organism>
<evidence type="ECO:0000313" key="1">
    <source>
        <dbReference type="EMBL" id="SVD86317.1"/>
    </source>
</evidence>